<feature type="region of interest" description="Disordered" evidence="1">
    <location>
        <begin position="833"/>
        <end position="860"/>
    </location>
</feature>
<feature type="region of interest" description="Disordered" evidence="1">
    <location>
        <begin position="661"/>
        <end position="767"/>
    </location>
</feature>
<feature type="compositionally biased region" description="Basic and acidic residues" evidence="1">
    <location>
        <begin position="345"/>
        <end position="355"/>
    </location>
</feature>
<evidence type="ECO:0000313" key="3">
    <source>
        <dbReference type="Proteomes" id="UP000629468"/>
    </source>
</evidence>
<sequence>MRNSFYPRHIQSPAHVQPTFRAPAHKHAHHLHSIPPREKSTRTLIIDHLLWVHARTRFAQARAELGMTDPSGGPSSSAYSHRRRPENYDEDEQALSDGEDLSHLKSRRRWDNYDNDDRNPRQDLALAQSLRLRAEGLESVINSMLDQPPPHHSVQADIDRPGSPRIVSGTHPHTLPNGVRLRLALGTVVNDLFARQPPPQPYRHTHPPKEPHPHHSTHHLDLPEALIPLVPLSGAFSSSTSPAPRPTPSPSTVSHYTSGADPSTANSPPSLRCPRHLHTGCQICVDARTSSRPSHNHRRSSNNLSCKQPQFDGNLSGWQDGSGIGSGLLRPGIRGNALRRRVYDDANNHNNDRRNSPPGGNTKLSRLLPRFLKLSALVAVELGQEAREDEEEEEEDVADWQKVLNNGSKPRPRPPPLSSNKGKQKDEEENKDLLLNNAHRPTREWYMLLAGLLTRAVLEGYLSAGWRGTRPVECLLLVGIQGESGGLLGTRGRGIGDRGRIERRVSGGVGGQGSSDRIDNEEDKSEVGGDEEEFRELDPDGLPSLGHALRVLFPSLRNNGIINESSLRQHFQQQQSQSQSQQRQSTSRTRNLGQAEAEYELEMYNRLHHFYDIPESTPDLSTHLEDLAWSYPAEPVERAAVRFCEAVARWRGKPELETYKKKPSIVHVSSASPPPVVHRRPHHPPPPPPPPHQQQQYSLDSLAEMMSQQQHQHQSHPLPPPQPPQPQLQRQGTTSTSSSPSLPSSLHPLHPSHHPFPSVGDEPVGQRRQQGCRPLIDIYFSPSPSPSPSLGYMGAMTRPMTTSSTVSTNSSMGMTGMMGMNAGGGTMGVGMRRGSGGGVKRSRGDDGGGGGGMVKRFHQM</sequence>
<proteinExistence type="predicted"/>
<organism evidence="2 3">
    <name type="scientific">Agaricus bisporus var. burnettii</name>
    <dbReference type="NCBI Taxonomy" id="192524"/>
    <lineage>
        <taxon>Eukaryota</taxon>
        <taxon>Fungi</taxon>
        <taxon>Dikarya</taxon>
        <taxon>Basidiomycota</taxon>
        <taxon>Agaricomycotina</taxon>
        <taxon>Agaricomycetes</taxon>
        <taxon>Agaricomycetidae</taxon>
        <taxon>Agaricales</taxon>
        <taxon>Agaricineae</taxon>
        <taxon>Agaricaceae</taxon>
        <taxon>Agaricus</taxon>
    </lineage>
</organism>
<dbReference type="Proteomes" id="UP000629468">
    <property type="component" value="Unassembled WGS sequence"/>
</dbReference>
<name>A0A8H7F0Y1_AGABI</name>
<feature type="region of interest" description="Disordered" evidence="1">
    <location>
        <begin position="568"/>
        <end position="591"/>
    </location>
</feature>
<feature type="compositionally biased region" description="Low complexity" evidence="1">
    <location>
        <begin position="568"/>
        <end position="590"/>
    </location>
</feature>
<feature type="region of interest" description="Disordered" evidence="1">
    <location>
        <begin position="236"/>
        <end position="273"/>
    </location>
</feature>
<gene>
    <name evidence="2" type="ORF">Agabi119p4_5966</name>
</gene>
<comment type="caution">
    <text evidence="2">The sequence shown here is derived from an EMBL/GenBank/DDBJ whole genome shotgun (WGS) entry which is preliminary data.</text>
</comment>
<dbReference type="EMBL" id="JABXXO010000008">
    <property type="protein sequence ID" value="KAF7771655.1"/>
    <property type="molecule type" value="Genomic_DNA"/>
</dbReference>
<dbReference type="AlphaFoldDB" id="A0A8H7F0Y1"/>
<feature type="compositionally biased region" description="Pro residues" evidence="1">
    <location>
        <begin position="717"/>
        <end position="726"/>
    </location>
</feature>
<accession>A0A8H7F0Y1</accession>
<feature type="compositionally biased region" description="Polar residues" evidence="1">
    <location>
        <begin position="255"/>
        <end position="269"/>
    </location>
</feature>
<feature type="compositionally biased region" description="Acidic residues" evidence="1">
    <location>
        <begin position="88"/>
        <end position="99"/>
    </location>
</feature>
<feature type="compositionally biased region" description="Basic and acidic residues" evidence="1">
    <location>
        <begin position="207"/>
        <end position="219"/>
    </location>
</feature>
<reference evidence="2 3" key="1">
    <citation type="journal article" name="Sci. Rep.">
        <title>Telomere-to-telomere assembled and centromere annotated genomes of the two main subspecies of the button mushroom Agaricus bisporus reveal especially polymorphic chromosome ends.</title>
        <authorList>
            <person name="Sonnenberg A.S.M."/>
            <person name="Sedaghat-Telgerd N."/>
            <person name="Lavrijssen B."/>
            <person name="Ohm R.A."/>
            <person name="Hendrickx P.M."/>
            <person name="Scholtmeijer K."/>
            <person name="Baars J.J.P."/>
            <person name="van Peer A."/>
        </authorList>
    </citation>
    <scope>NUCLEOTIDE SEQUENCE [LARGE SCALE GENOMIC DNA]</scope>
    <source>
        <strain evidence="2 3">H119_p4</strain>
    </source>
</reference>
<feature type="compositionally biased region" description="Low complexity" evidence="1">
    <location>
        <begin position="727"/>
        <end position="749"/>
    </location>
</feature>
<feature type="region of interest" description="Disordered" evidence="1">
    <location>
        <begin position="345"/>
        <end position="364"/>
    </location>
</feature>
<feature type="compositionally biased region" description="Basic and acidic residues" evidence="1">
    <location>
        <begin position="494"/>
        <end position="505"/>
    </location>
</feature>
<feature type="compositionally biased region" description="Low complexity" evidence="1">
    <location>
        <begin position="707"/>
        <end position="716"/>
    </location>
</feature>
<evidence type="ECO:0000313" key="2">
    <source>
        <dbReference type="EMBL" id="KAF7771655.1"/>
    </source>
</evidence>
<feature type="region of interest" description="Disordered" evidence="1">
    <location>
        <begin position="289"/>
        <end position="309"/>
    </location>
</feature>
<evidence type="ECO:0000256" key="1">
    <source>
        <dbReference type="SAM" id="MobiDB-lite"/>
    </source>
</evidence>
<feature type="region of interest" description="Disordered" evidence="1">
    <location>
        <begin position="491"/>
        <end position="541"/>
    </location>
</feature>
<protein>
    <submittedName>
        <fullName evidence="2">Uncharacterized protein</fullName>
    </submittedName>
</protein>
<feature type="region of interest" description="Disordered" evidence="1">
    <location>
        <begin position="193"/>
        <end position="219"/>
    </location>
</feature>
<feature type="region of interest" description="Disordered" evidence="1">
    <location>
        <begin position="64"/>
        <end position="103"/>
    </location>
</feature>
<feature type="compositionally biased region" description="Acidic residues" evidence="1">
    <location>
        <begin position="519"/>
        <end position="535"/>
    </location>
</feature>
<feature type="region of interest" description="Disordered" evidence="1">
    <location>
        <begin position="403"/>
        <end position="429"/>
    </location>
</feature>